<dbReference type="EMBL" id="BOOC01000034">
    <property type="protein sequence ID" value="GIH42978.1"/>
    <property type="molecule type" value="Genomic_DNA"/>
</dbReference>
<sequence>MDVRDMVGAFSSAEDLAITADLPAELTALLKEYTTYLPR</sequence>
<accession>A0ABQ4G7K8</accession>
<protein>
    <submittedName>
        <fullName evidence="1">Uncharacterized protein</fullName>
    </submittedName>
</protein>
<comment type="caution">
    <text evidence="1">The sequence shown here is derived from an EMBL/GenBank/DDBJ whole genome shotgun (WGS) entry which is preliminary data.</text>
</comment>
<dbReference type="Proteomes" id="UP000603904">
    <property type="component" value="Unassembled WGS sequence"/>
</dbReference>
<organism evidence="1 2">
    <name type="scientific">Microbispora corallina</name>
    <dbReference type="NCBI Taxonomy" id="83302"/>
    <lineage>
        <taxon>Bacteria</taxon>
        <taxon>Bacillati</taxon>
        <taxon>Actinomycetota</taxon>
        <taxon>Actinomycetes</taxon>
        <taxon>Streptosporangiales</taxon>
        <taxon>Streptosporangiaceae</taxon>
        <taxon>Microbispora</taxon>
    </lineage>
</organism>
<keyword evidence="2" id="KW-1185">Reference proteome</keyword>
<proteinExistence type="predicted"/>
<evidence type="ECO:0000313" key="2">
    <source>
        <dbReference type="Proteomes" id="UP000603904"/>
    </source>
</evidence>
<evidence type="ECO:0000313" key="1">
    <source>
        <dbReference type="EMBL" id="GIH42978.1"/>
    </source>
</evidence>
<gene>
    <name evidence="1" type="ORF">Mco01_59780</name>
</gene>
<name>A0ABQ4G7K8_9ACTN</name>
<reference evidence="1 2" key="1">
    <citation type="submission" date="2021-01" db="EMBL/GenBank/DDBJ databases">
        <title>Whole genome shotgun sequence of Microbispora corallina NBRC 16416.</title>
        <authorList>
            <person name="Komaki H."/>
            <person name="Tamura T."/>
        </authorList>
    </citation>
    <scope>NUCLEOTIDE SEQUENCE [LARGE SCALE GENOMIC DNA]</scope>
    <source>
        <strain evidence="1 2">NBRC 16416</strain>
    </source>
</reference>